<dbReference type="SUPFAM" id="SSF48371">
    <property type="entry name" value="ARM repeat"/>
    <property type="match status" value="1"/>
</dbReference>
<dbReference type="InterPro" id="IPR011989">
    <property type="entry name" value="ARM-like"/>
</dbReference>
<dbReference type="GO" id="GO:0016491">
    <property type="term" value="F:oxidoreductase activity"/>
    <property type="evidence" value="ECO:0007669"/>
    <property type="project" value="TreeGrafter"/>
</dbReference>
<evidence type="ECO:0000256" key="1">
    <source>
        <dbReference type="SAM" id="Phobius"/>
    </source>
</evidence>
<dbReference type="PANTHER" id="PTHR12697">
    <property type="entry name" value="PBS LYASE HEAT-LIKE PROTEIN"/>
    <property type="match status" value="1"/>
</dbReference>
<gene>
    <name evidence="2" type="ORF">METZ01_LOCUS1423</name>
</gene>
<protein>
    <recommendedName>
        <fullName evidence="3">HEAT repeat domain-containing protein</fullName>
    </recommendedName>
</protein>
<keyword evidence="1" id="KW-1133">Transmembrane helix</keyword>
<dbReference type="EMBL" id="UINC01000075">
    <property type="protein sequence ID" value="SUZ48569.1"/>
    <property type="molecule type" value="Genomic_DNA"/>
</dbReference>
<keyword evidence="1" id="KW-0472">Membrane</keyword>
<reference evidence="2" key="1">
    <citation type="submission" date="2018-05" db="EMBL/GenBank/DDBJ databases">
        <authorList>
            <person name="Lanie J.A."/>
            <person name="Ng W.-L."/>
            <person name="Kazmierczak K.M."/>
            <person name="Andrzejewski T.M."/>
            <person name="Davidsen T.M."/>
            <person name="Wayne K.J."/>
            <person name="Tettelin H."/>
            <person name="Glass J.I."/>
            <person name="Rusch D."/>
            <person name="Podicherti R."/>
            <person name="Tsui H.-C.T."/>
            <person name="Winkler M.E."/>
        </authorList>
    </citation>
    <scope>NUCLEOTIDE SEQUENCE</scope>
</reference>
<sequence length="292" mass="32832">MNENVTQLSKKESTRIYTLFYSFFLIPFMIAIFGAVFFLLFRFITFETNDASALLNQVKIGSASKRWQSAFELSKVFNNPDKIPTDLSFKNQMVSIYNHSIHDDPLVRAYLALAMGVTRDNFYSEILVDGLNDENRESRRAAIQAVGLIGTKNASNKLKEIIENSDFPDERLGATISMGLIGNPESIPLLKKLLEDEEPNIQWDAAVALAKMGDPSGAFIIESLMDRQYLNAFPQVDEAEKNQVILVAIEVSSLLKQDQFKTKLASLAKSDENLRIRDAAMKTLQSAYNKVI</sequence>
<accession>A0A381N275</accession>
<feature type="transmembrane region" description="Helical" evidence="1">
    <location>
        <begin position="20"/>
        <end position="41"/>
    </location>
</feature>
<keyword evidence="1" id="KW-0812">Transmembrane</keyword>
<evidence type="ECO:0000313" key="2">
    <source>
        <dbReference type="EMBL" id="SUZ48569.1"/>
    </source>
</evidence>
<dbReference type="PANTHER" id="PTHR12697:SF5">
    <property type="entry name" value="DEOXYHYPUSINE HYDROXYLASE"/>
    <property type="match status" value="1"/>
</dbReference>
<dbReference type="SMART" id="SM00567">
    <property type="entry name" value="EZ_HEAT"/>
    <property type="match status" value="4"/>
</dbReference>
<dbReference type="AlphaFoldDB" id="A0A381N275"/>
<evidence type="ECO:0008006" key="3">
    <source>
        <dbReference type="Google" id="ProtNLM"/>
    </source>
</evidence>
<dbReference type="Gene3D" id="1.25.10.10">
    <property type="entry name" value="Leucine-rich Repeat Variant"/>
    <property type="match status" value="1"/>
</dbReference>
<dbReference type="Pfam" id="PF13646">
    <property type="entry name" value="HEAT_2"/>
    <property type="match status" value="1"/>
</dbReference>
<name>A0A381N275_9ZZZZ</name>
<organism evidence="2">
    <name type="scientific">marine metagenome</name>
    <dbReference type="NCBI Taxonomy" id="408172"/>
    <lineage>
        <taxon>unclassified sequences</taxon>
        <taxon>metagenomes</taxon>
        <taxon>ecological metagenomes</taxon>
    </lineage>
</organism>
<dbReference type="InterPro" id="IPR016024">
    <property type="entry name" value="ARM-type_fold"/>
</dbReference>
<dbReference type="InterPro" id="IPR004155">
    <property type="entry name" value="PBS_lyase_HEAT"/>
</dbReference>
<proteinExistence type="predicted"/>